<reference evidence="2 3" key="1">
    <citation type="submission" date="2024-01" db="EMBL/GenBank/DDBJ databases">
        <title>A telomere-to-telomere, gap-free genome of sweet tea (Lithocarpus litseifolius).</title>
        <authorList>
            <person name="Zhou J."/>
        </authorList>
    </citation>
    <scope>NUCLEOTIDE SEQUENCE [LARGE SCALE GENOMIC DNA]</scope>
    <source>
        <strain evidence="2">Zhou-2022a</strain>
        <tissue evidence="2">Leaf</tissue>
    </source>
</reference>
<keyword evidence="3" id="KW-1185">Reference proteome</keyword>
<dbReference type="InterPro" id="IPR002156">
    <property type="entry name" value="RNaseH_domain"/>
</dbReference>
<dbReference type="InterPro" id="IPR052929">
    <property type="entry name" value="RNase_H-like_EbsB-rel"/>
</dbReference>
<sequence>MASLSAKGPPVTCSEEAEILACRRTVVFAMECGFSEVVVEGDNQSVMSALALRKSLSSRVGRIIQDVLCVLNCLHWSQVQCTRMSANTAAHALARYAQYVTLVYLDGGVPSPCD</sequence>
<evidence type="ECO:0000259" key="1">
    <source>
        <dbReference type="Pfam" id="PF13456"/>
    </source>
</evidence>
<dbReference type="PANTHER" id="PTHR47074:SF11">
    <property type="entry name" value="REVERSE TRANSCRIPTASE-LIKE PROTEIN"/>
    <property type="match status" value="1"/>
</dbReference>
<dbReference type="AlphaFoldDB" id="A0AAW2DV69"/>
<evidence type="ECO:0000313" key="3">
    <source>
        <dbReference type="Proteomes" id="UP001459277"/>
    </source>
</evidence>
<organism evidence="2 3">
    <name type="scientific">Lithocarpus litseifolius</name>
    <dbReference type="NCBI Taxonomy" id="425828"/>
    <lineage>
        <taxon>Eukaryota</taxon>
        <taxon>Viridiplantae</taxon>
        <taxon>Streptophyta</taxon>
        <taxon>Embryophyta</taxon>
        <taxon>Tracheophyta</taxon>
        <taxon>Spermatophyta</taxon>
        <taxon>Magnoliopsida</taxon>
        <taxon>eudicotyledons</taxon>
        <taxon>Gunneridae</taxon>
        <taxon>Pentapetalae</taxon>
        <taxon>rosids</taxon>
        <taxon>fabids</taxon>
        <taxon>Fagales</taxon>
        <taxon>Fagaceae</taxon>
        <taxon>Lithocarpus</taxon>
    </lineage>
</organism>
<name>A0AAW2DV69_9ROSI</name>
<accession>A0AAW2DV69</accession>
<dbReference type="PANTHER" id="PTHR47074">
    <property type="entry name" value="BNAC02G40300D PROTEIN"/>
    <property type="match status" value="1"/>
</dbReference>
<protein>
    <recommendedName>
        <fullName evidence="1">RNase H type-1 domain-containing protein</fullName>
    </recommendedName>
</protein>
<evidence type="ECO:0000313" key="2">
    <source>
        <dbReference type="EMBL" id="KAL0014321.1"/>
    </source>
</evidence>
<dbReference type="EMBL" id="JAZDWU010000001">
    <property type="protein sequence ID" value="KAL0014321.1"/>
    <property type="molecule type" value="Genomic_DNA"/>
</dbReference>
<dbReference type="CDD" id="cd06222">
    <property type="entry name" value="RNase_H_like"/>
    <property type="match status" value="1"/>
</dbReference>
<dbReference type="InterPro" id="IPR044730">
    <property type="entry name" value="RNase_H-like_dom_plant"/>
</dbReference>
<comment type="caution">
    <text evidence="2">The sequence shown here is derived from an EMBL/GenBank/DDBJ whole genome shotgun (WGS) entry which is preliminary data.</text>
</comment>
<feature type="domain" description="RNase H type-1" evidence="1">
    <location>
        <begin position="5"/>
        <end position="97"/>
    </location>
</feature>
<proteinExistence type="predicted"/>
<dbReference type="GO" id="GO:0004523">
    <property type="term" value="F:RNA-DNA hybrid ribonuclease activity"/>
    <property type="evidence" value="ECO:0007669"/>
    <property type="project" value="InterPro"/>
</dbReference>
<dbReference type="Gene3D" id="3.30.420.10">
    <property type="entry name" value="Ribonuclease H-like superfamily/Ribonuclease H"/>
    <property type="match status" value="1"/>
</dbReference>
<dbReference type="InterPro" id="IPR036397">
    <property type="entry name" value="RNaseH_sf"/>
</dbReference>
<dbReference type="Pfam" id="PF13456">
    <property type="entry name" value="RVT_3"/>
    <property type="match status" value="1"/>
</dbReference>
<dbReference type="GO" id="GO:0003676">
    <property type="term" value="F:nucleic acid binding"/>
    <property type="evidence" value="ECO:0007669"/>
    <property type="project" value="InterPro"/>
</dbReference>
<dbReference type="Proteomes" id="UP001459277">
    <property type="component" value="Unassembled WGS sequence"/>
</dbReference>
<gene>
    <name evidence="2" type="ORF">SO802_001390</name>
</gene>